<comment type="similarity">
    <text evidence="2">In the N-terminal section; belongs to the shikimate kinase family.</text>
</comment>
<evidence type="ECO:0000256" key="1">
    <source>
        <dbReference type="ARBA" id="ARBA00006477"/>
    </source>
</evidence>
<dbReference type="InterPro" id="IPR001381">
    <property type="entry name" value="DHquinase_I"/>
</dbReference>
<dbReference type="InterPro" id="IPR036291">
    <property type="entry name" value="NAD(P)-bd_dom_sf"/>
</dbReference>
<gene>
    <name evidence="6" type="ORF">BGW36DRAFT_412644</name>
</gene>
<feature type="domain" description="SDH C-terminal" evidence="5">
    <location>
        <begin position="764"/>
        <end position="793"/>
    </location>
</feature>
<name>A0AAD4PSL0_9EURO</name>
<dbReference type="AlphaFoldDB" id="A0AAD4PSL0"/>
<dbReference type="Gene3D" id="3.20.20.70">
    <property type="entry name" value="Aldolase class I"/>
    <property type="match status" value="1"/>
</dbReference>
<dbReference type="InterPro" id="IPR031322">
    <property type="entry name" value="Shikimate/glucono_kinase"/>
</dbReference>
<feature type="domain" description="Shikimate dehydrogenase substrate binding N-terminal" evidence="4">
    <location>
        <begin position="482"/>
        <end position="562"/>
    </location>
</feature>
<dbReference type="Pfam" id="PF08501">
    <property type="entry name" value="Shikimate_dh_N"/>
    <property type="match status" value="1"/>
</dbReference>
<dbReference type="RefSeq" id="XP_046065617.1">
    <property type="nucleotide sequence ID" value="XM_046219214.1"/>
</dbReference>
<dbReference type="InterPro" id="IPR006151">
    <property type="entry name" value="Shikm_DH/Glu-tRNA_Rdtase"/>
</dbReference>
<accession>A0AAD4PSL0</accession>
<dbReference type="GO" id="GO:0003855">
    <property type="term" value="F:3-dehydroquinate dehydratase activity"/>
    <property type="evidence" value="ECO:0007669"/>
    <property type="project" value="InterPro"/>
</dbReference>
<protein>
    <submittedName>
        <fullName evidence="6">Repressor protein</fullName>
    </submittedName>
</protein>
<evidence type="ECO:0000259" key="5">
    <source>
        <dbReference type="Pfam" id="PF18317"/>
    </source>
</evidence>
<keyword evidence="7" id="KW-1185">Reference proteome</keyword>
<dbReference type="GO" id="GO:0003866">
    <property type="term" value="F:3-phosphoshikimate 1-carboxyvinyltransferase activity"/>
    <property type="evidence" value="ECO:0007669"/>
    <property type="project" value="TreeGrafter"/>
</dbReference>
<feature type="domain" description="Quinate/shikimate 5-dehydrogenase/glutamyl-tRNA reductase" evidence="3">
    <location>
        <begin position="624"/>
        <end position="666"/>
    </location>
</feature>
<evidence type="ECO:0000313" key="6">
    <source>
        <dbReference type="EMBL" id="KAH8689191.1"/>
    </source>
</evidence>
<sequence>MSPIPLRATPAAKMHAPISKRNFSPDASLVLVGIRGSGKRSLGFIAAAALNRRFITEDYYFKEVTGHTRHEFLQKFGSHEFQRRDIEVLKMMLNNHRSHCVIECGLGSLTRVIQEHLRQYSQTNPVVYLLRDMDQIQRLLRLQDSSAKRLENGDPYHRTCSNFEFYNLEENGALGLSQDEDSPDRRSVNYSFKLKDAKEDFTRFVRFITGATTTDPGFDSPFVLLETPPEKRSYTHSVFVRLSSIDSDEVDLSKLESGSDAIELCIDSWNPDAVSAVAKHVSVLRRIAKVPIIYSIDIRALDIDPHNSQSENTRDVYFQIIEYGLRLGVEYLSIDLGQDHTRLVQVVQNRGMTKIIGHYMLEPSSGVSWEDDTCLSIYLEAERLGCQLVRILRTATTRDDNDSVRKFVDRIKSLSGTHPPIIAFNVSLIGRSSQVFNCNLTSVTHPAIPRHLQKDNDPQITSQDAVRALCQSYILDPLKFFILGASVAYSISPAMHNAAYRSCGLEHVYRIPDKPSVANLDEWRHDPHFGGCSVVQPWRVQVASQLTYKSRHVEAIGAINTIMPLRASADGNIYPLLEQASRRNQAGRIAAWWGENTDWISIMVCLRRNLSPRNAISPVRTTGLVIGAGGMARAAIYAMLQLGCRKIFILNRTLSRAEEVARHFNSWVAAEHTESGAAVVRVLRSADEPWPTELAFPSMIVSSVPESSVQDRPPANFVMPEQWLGSPSGGVVLELSYKPLNTPLLNQLRRYRAETDSPWVLVDGLEIVAEQGFAQYELMTGRKAPRRLMMTEVLRNYVAEDGPLGEKTIKARLEMFT</sequence>
<dbReference type="SUPFAM" id="SSF51735">
    <property type="entry name" value="NAD(P)-binding Rossmann-fold domains"/>
    <property type="match status" value="1"/>
</dbReference>
<dbReference type="Gene3D" id="3.40.50.10860">
    <property type="entry name" value="Leucine Dehydrogenase, chain A, domain 1"/>
    <property type="match status" value="1"/>
</dbReference>
<dbReference type="PANTHER" id="PTHR21090">
    <property type="entry name" value="AROM/DEHYDROQUINATE SYNTHASE"/>
    <property type="match status" value="1"/>
</dbReference>
<dbReference type="InterPro" id="IPR013708">
    <property type="entry name" value="Shikimate_DH-bd_N"/>
</dbReference>
<dbReference type="CDD" id="cd01065">
    <property type="entry name" value="NAD_bind_Shikimate_DH"/>
    <property type="match status" value="1"/>
</dbReference>
<dbReference type="FunFam" id="3.40.50.720:FF:000386">
    <property type="entry name" value="Quinate repressor protein"/>
    <property type="match status" value="1"/>
</dbReference>
<dbReference type="InterPro" id="IPR027417">
    <property type="entry name" value="P-loop_NTPase"/>
</dbReference>
<proteinExistence type="inferred from homology"/>
<evidence type="ECO:0000313" key="7">
    <source>
        <dbReference type="Proteomes" id="UP001201262"/>
    </source>
</evidence>
<dbReference type="CDD" id="cd00502">
    <property type="entry name" value="DHQase_I"/>
    <property type="match status" value="1"/>
</dbReference>
<evidence type="ECO:0000259" key="4">
    <source>
        <dbReference type="Pfam" id="PF08501"/>
    </source>
</evidence>
<dbReference type="Proteomes" id="UP001201262">
    <property type="component" value="Unassembled WGS sequence"/>
</dbReference>
<dbReference type="Pfam" id="PF01487">
    <property type="entry name" value="DHquinase_I"/>
    <property type="match status" value="1"/>
</dbReference>
<dbReference type="GO" id="GO:0004764">
    <property type="term" value="F:shikimate 3-dehydrogenase (NADP+) activity"/>
    <property type="evidence" value="ECO:0007669"/>
    <property type="project" value="InterPro"/>
</dbReference>
<comment type="similarity">
    <text evidence="1">In the 2nd section; belongs to the type-I 3-dehydroquinase family.</text>
</comment>
<dbReference type="InterPro" id="IPR013785">
    <property type="entry name" value="Aldolase_TIM"/>
</dbReference>
<dbReference type="InterPro" id="IPR041121">
    <property type="entry name" value="SDH_C"/>
</dbReference>
<evidence type="ECO:0000259" key="3">
    <source>
        <dbReference type="Pfam" id="PF01488"/>
    </source>
</evidence>
<dbReference type="Pfam" id="PF01488">
    <property type="entry name" value="Shikimate_DH"/>
    <property type="match status" value="1"/>
</dbReference>
<evidence type="ECO:0000256" key="2">
    <source>
        <dbReference type="ARBA" id="ARBA00009349"/>
    </source>
</evidence>
<dbReference type="GeneID" id="70249501"/>
<reference evidence="6" key="1">
    <citation type="submission" date="2021-12" db="EMBL/GenBank/DDBJ databases">
        <title>Convergent genome expansion in fungi linked to evolution of root-endophyte symbiosis.</title>
        <authorList>
            <consortium name="DOE Joint Genome Institute"/>
            <person name="Ke Y.-H."/>
            <person name="Bonito G."/>
            <person name="Liao H.-L."/>
            <person name="Looney B."/>
            <person name="Rojas-Flechas A."/>
            <person name="Nash J."/>
            <person name="Hameed K."/>
            <person name="Schadt C."/>
            <person name="Martin F."/>
            <person name="Crous P.W."/>
            <person name="Miettinen O."/>
            <person name="Magnuson J.K."/>
            <person name="Labbe J."/>
            <person name="Jacobson D."/>
            <person name="Doktycz M.J."/>
            <person name="Veneault-Fourrey C."/>
            <person name="Kuo A."/>
            <person name="Mondo S."/>
            <person name="Calhoun S."/>
            <person name="Riley R."/>
            <person name="Ohm R."/>
            <person name="LaButti K."/>
            <person name="Andreopoulos B."/>
            <person name="Pangilinan J."/>
            <person name="Nolan M."/>
            <person name="Tritt A."/>
            <person name="Clum A."/>
            <person name="Lipzen A."/>
            <person name="Daum C."/>
            <person name="Barry K."/>
            <person name="Grigoriev I.V."/>
            <person name="Vilgalys R."/>
        </authorList>
    </citation>
    <scope>NUCLEOTIDE SEQUENCE</scope>
    <source>
        <strain evidence="6">PMI_201</strain>
    </source>
</reference>
<dbReference type="PRINTS" id="PR01100">
    <property type="entry name" value="SHIKIMTKNASE"/>
</dbReference>
<dbReference type="SUPFAM" id="SSF51569">
    <property type="entry name" value="Aldolase"/>
    <property type="match status" value="1"/>
</dbReference>
<organism evidence="6 7">
    <name type="scientific">Talaromyces proteolyticus</name>
    <dbReference type="NCBI Taxonomy" id="1131652"/>
    <lineage>
        <taxon>Eukaryota</taxon>
        <taxon>Fungi</taxon>
        <taxon>Dikarya</taxon>
        <taxon>Ascomycota</taxon>
        <taxon>Pezizomycotina</taxon>
        <taxon>Eurotiomycetes</taxon>
        <taxon>Eurotiomycetidae</taxon>
        <taxon>Eurotiales</taxon>
        <taxon>Trichocomaceae</taxon>
        <taxon>Talaromyces</taxon>
        <taxon>Talaromyces sect. Bacilispori</taxon>
    </lineage>
</organism>
<dbReference type="GO" id="GO:0009423">
    <property type="term" value="P:chorismate biosynthetic process"/>
    <property type="evidence" value="ECO:0007669"/>
    <property type="project" value="TreeGrafter"/>
</dbReference>
<dbReference type="EMBL" id="JAJTJA010000016">
    <property type="protein sequence ID" value="KAH8689191.1"/>
    <property type="molecule type" value="Genomic_DNA"/>
</dbReference>
<dbReference type="Gene3D" id="3.40.50.300">
    <property type="entry name" value="P-loop containing nucleotide triphosphate hydrolases"/>
    <property type="match status" value="1"/>
</dbReference>
<dbReference type="InterPro" id="IPR046346">
    <property type="entry name" value="Aminoacid_DH-like_N_sf"/>
</dbReference>
<dbReference type="Pfam" id="PF18317">
    <property type="entry name" value="SDH_C"/>
    <property type="match status" value="1"/>
</dbReference>
<dbReference type="PANTHER" id="PTHR21090:SF17">
    <property type="entry name" value="QUINATE REPRESSOR PROTEIN"/>
    <property type="match status" value="1"/>
</dbReference>
<dbReference type="FunFam" id="3.20.20.70:FF:000260">
    <property type="entry name" value="Quinate repressor protein"/>
    <property type="match status" value="1"/>
</dbReference>
<comment type="caution">
    <text evidence="6">The sequence shown here is derived from an EMBL/GenBank/DDBJ whole genome shotgun (WGS) entry which is preliminary data.</text>
</comment>
<dbReference type="SUPFAM" id="SSF52540">
    <property type="entry name" value="P-loop containing nucleoside triphosphate hydrolases"/>
    <property type="match status" value="1"/>
</dbReference>
<dbReference type="Gene3D" id="3.40.50.720">
    <property type="entry name" value="NAD(P)-binding Rossmann-like Domain"/>
    <property type="match status" value="1"/>
</dbReference>
<dbReference type="Pfam" id="PF01202">
    <property type="entry name" value="SKI"/>
    <property type="match status" value="1"/>
</dbReference>
<dbReference type="SUPFAM" id="SSF53223">
    <property type="entry name" value="Aminoacid dehydrogenase-like, N-terminal domain"/>
    <property type="match status" value="1"/>
</dbReference>